<accession>A0A6J6G9X2</accession>
<organism evidence="2">
    <name type="scientific">freshwater metagenome</name>
    <dbReference type="NCBI Taxonomy" id="449393"/>
    <lineage>
        <taxon>unclassified sequences</taxon>
        <taxon>metagenomes</taxon>
        <taxon>ecological metagenomes</taxon>
    </lineage>
</organism>
<feature type="transmembrane region" description="Helical" evidence="1">
    <location>
        <begin position="6"/>
        <end position="29"/>
    </location>
</feature>
<evidence type="ECO:0000256" key="1">
    <source>
        <dbReference type="SAM" id="Phobius"/>
    </source>
</evidence>
<proteinExistence type="predicted"/>
<dbReference type="EMBL" id="CAEZUE010000117">
    <property type="protein sequence ID" value="CAB4597330.1"/>
    <property type="molecule type" value="Genomic_DNA"/>
</dbReference>
<dbReference type="AlphaFoldDB" id="A0A6J6G9X2"/>
<keyword evidence="1" id="KW-1133">Transmembrane helix</keyword>
<evidence type="ECO:0000313" key="2">
    <source>
        <dbReference type="EMBL" id="CAB4597330.1"/>
    </source>
</evidence>
<keyword evidence="1" id="KW-0812">Transmembrane</keyword>
<reference evidence="2" key="1">
    <citation type="submission" date="2020-05" db="EMBL/GenBank/DDBJ databases">
        <authorList>
            <person name="Chiriac C."/>
            <person name="Salcher M."/>
            <person name="Ghai R."/>
            <person name="Kavagutti S V."/>
        </authorList>
    </citation>
    <scope>NUCLEOTIDE SEQUENCE</scope>
</reference>
<keyword evidence="1" id="KW-0472">Membrane</keyword>
<protein>
    <submittedName>
        <fullName evidence="2">Unannotated protein</fullName>
    </submittedName>
</protein>
<gene>
    <name evidence="2" type="ORF">UFOPK1788_00866</name>
</gene>
<name>A0A6J6G9X2_9ZZZZ</name>
<sequence length="53" mass="5971">MSFIVSVAIGVIVSIGALWIVGAAIFALYDWATEYRTPKAFTETDDEIDHRFY</sequence>